<dbReference type="AlphaFoldDB" id="A0A0W0ZFH8"/>
<sequence>MYTFKDGDIHAYQTQARTITLVKGNSSVLYPFYTSSGLNSNSKETWFPWMGYVDYPDGDSSKGEVYMVKPVTRSVSEEPAAILKKYLVDKAVATCISERPATITQLMKEKLGPEAALLFDSGMELDDEIIKTIKEHYHAIANSFISRMGNDEALAISCSLGGGEWDKYPEMRQEIMNANATAKFIKPIEKLTYTESPIRVMTEPEKQELIDFKGIVCTGMVKRSHAEMATHMEKIIREESQRYVSTYFIQEKKKFPTSEQVNELVHLTHARELRDKYVGSVSHLVQTERHKEANQPDGDMNPH</sequence>
<protein>
    <submittedName>
        <fullName evidence="1">Uncharacterized protein</fullName>
    </submittedName>
</protein>
<dbReference type="EMBL" id="LNYY01000019">
    <property type="protein sequence ID" value="KTD67732.1"/>
    <property type="molecule type" value="Genomic_DNA"/>
</dbReference>
<comment type="caution">
    <text evidence="1">The sequence shown here is derived from an EMBL/GenBank/DDBJ whole genome shotgun (WGS) entry which is preliminary data.</text>
</comment>
<reference evidence="1 2" key="1">
    <citation type="submission" date="2015-11" db="EMBL/GenBank/DDBJ databases">
        <title>Genomic analysis of 38 Legionella species identifies large and diverse effector repertoires.</title>
        <authorList>
            <person name="Burstein D."/>
            <person name="Amaro F."/>
            <person name="Zusman T."/>
            <person name="Lifshitz Z."/>
            <person name="Cohen O."/>
            <person name="Gilbert J.A."/>
            <person name="Pupko T."/>
            <person name="Shuman H.A."/>
            <person name="Segal G."/>
        </authorList>
    </citation>
    <scope>NUCLEOTIDE SEQUENCE [LARGE SCALE GENOMIC DNA]</scope>
    <source>
        <strain evidence="1 2">IMVS3376</strain>
    </source>
</reference>
<proteinExistence type="predicted"/>
<dbReference type="OrthoDB" id="5652887at2"/>
<keyword evidence="2" id="KW-1185">Reference proteome</keyword>
<evidence type="ECO:0000313" key="2">
    <source>
        <dbReference type="Proteomes" id="UP000054926"/>
    </source>
</evidence>
<evidence type="ECO:0000313" key="1">
    <source>
        <dbReference type="EMBL" id="KTD67732.1"/>
    </source>
</evidence>
<gene>
    <name evidence="1" type="ORF">Lste_0890</name>
</gene>
<dbReference type="RefSeq" id="WP_058509882.1">
    <property type="nucleotide sequence ID" value="NZ_LNYY01000019.1"/>
</dbReference>
<dbReference type="Proteomes" id="UP000054926">
    <property type="component" value="Unassembled WGS sequence"/>
</dbReference>
<name>A0A0W0ZFH8_9GAMM</name>
<organism evidence="1 2">
    <name type="scientific">Legionella steelei</name>
    <dbReference type="NCBI Taxonomy" id="947033"/>
    <lineage>
        <taxon>Bacteria</taxon>
        <taxon>Pseudomonadati</taxon>
        <taxon>Pseudomonadota</taxon>
        <taxon>Gammaproteobacteria</taxon>
        <taxon>Legionellales</taxon>
        <taxon>Legionellaceae</taxon>
        <taxon>Legionella</taxon>
    </lineage>
</organism>
<accession>A0A0W0ZFH8</accession>
<dbReference type="PATRIC" id="fig|947033.5.peg.950"/>